<evidence type="ECO:0000313" key="2">
    <source>
        <dbReference type="Proteomes" id="UP000649617"/>
    </source>
</evidence>
<organism evidence="1 2">
    <name type="scientific">Symbiodinium pilosum</name>
    <name type="common">Dinoflagellate</name>
    <dbReference type="NCBI Taxonomy" id="2952"/>
    <lineage>
        <taxon>Eukaryota</taxon>
        <taxon>Sar</taxon>
        <taxon>Alveolata</taxon>
        <taxon>Dinophyceae</taxon>
        <taxon>Suessiales</taxon>
        <taxon>Symbiodiniaceae</taxon>
        <taxon>Symbiodinium</taxon>
    </lineage>
</organism>
<gene>
    <name evidence="1" type="ORF">SPIL2461_LOCUS6057</name>
</gene>
<sequence length="52" mass="6064">MSTKDLFHLCKEQLKELQREVSSMTIVADMQGVTGREFSQDVSYRWTYEGTC</sequence>
<accession>A0A812MZZ5</accession>
<evidence type="ECO:0000313" key="1">
    <source>
        <dbReference type="EMBL" id="CAE7273384.1"/>
    </source>
</evidence>
<reference evidence="1" key="1">
    <citation type="submission" date="2021-02" db="EMBL/GenBank/DDBJ databases">
        <authorList>
            <person name="Dougan E. K."/>
            <person name="Rhodes N."/>
            <person name="Thang M."/>
            <person name="Chan C."/>
        </authorList>
    </citation>
    <scope>NUCLEOTIDE SEQUENCE</scope>
</reference>
<keyword evidence="2" id="KW-1185">Reference proteome</keyword>
<dbReference type="EMBL" id="CAJNIZ010008891">
    <property type="protein sequence ID" value="CAE7273384.1"/>
    <property type="molecule type" value="Genomic_DNA"/>
</dbReference>
<protein>
    <submittedName>
        <fullName evidence="1">Uncharacterized protein</fullName>
    </submittedName>
</protein>
<proteinExistence type="predicted"/>
<name>A0A812MZZ5_SYMPI</name>
<dbReference type="Proteomes" id="UP000649617">
    <property type="component" value="Unassembled WGS sequence"/>
</dbReference>
<dbReference type="AlphaFoldDB" id="A0A812MZZ5"/>
<comment type="caution">
    <text evidence="1">The sequence shown here is derived from an EMBL/GenBank/DDBJ whole genome shotgun (WGS) entry which is preliminary data.</text>
</comment>